<gene>
    <name evidence="2" type="ORF">OD750_013000</name>
</gene>
<keyword evidence="1" id="KW-0732">Signal</keyword>
<keyword evidence="3" id="KW-1185">Reference proteome</keyword>
<feature type="signal peptide" evidence="1">
    <location>
        <begin position="1"/>
        <end position="18"/>
    </location>
</feature>
<accession>A0A9X3YMH7</accession>
<protein>
    <submittedName>
        <fullName evidence="2">Uncharacterized protein</fullName>
    </submittedName>
</protein>
<evidence type="ECO:0000313" key="2">
    <source>
        <dbReference type="EMBL" id="MDC8013456.1"/>
    </source>
</evidence>
<dbReference type="EMBL" id="JAOVZO020000017">
    <property type="protein sequence ID" value="MDC8013456.1"/>
    <property type="molecule type" value="Genomic_DNA"/>
</dbReference>
<comment type="caution">
    <text evidence="2">The sequence shown here is derived from an EMBL/GenBank/DDBJ whole genome shotgun (WGS) entry which is preliminary data.</text>
</comment>
<dbReference type="Proteomes" id="UP001139971">
    <property type="component" value="Unassembled WGS sequence"/>
</dbReference>
<evidence type="ECO:0000256" key="1">
    <source>
        <dbReference type="SAM" id="SignalP"/>
    </source>
</evidence>
<reference evidence="2" key="1">
    <citation type="submission" date="2023-02" db="EMBL/GenBank/DDBJ databases">
        <title>Tahibacter soli sp. nov. isolated from soil.</title>
        <authorList>
            <person name="Baek J.H."/>
            <person name="Lee J.K."/>
            <person name="Choi D.G."/>
            <person name="Jeon C.O."/>
        </authorList>
    </citation>
    <scope>NUCLEOTIDE SEQUENCE</scope>
    <source>
        <strain evidence="2">BL</strain>
    </source>
</reference>
<dbReference type="AlphaFoldDB" id="A0A9X3YMH7"/>
<evidence type="ECO:0000313" key="3">
    <source>
        <dbReference type="Proteomes" id="UP001139971"/>
    </source>
</evidence>
<organism evidence="2 3">
    <name type="scientific">Tahibacter soli</name>
    <dbReference type="NCBI Taxonomy" id="2983605"/>
    <lineage>
        <taxon>Bacteria</taxon>
        <taxon>Pseudomonadati</taxon>
        <taxon>Pseudomonadota</taxon>
        <taxon>Gammaproteobacteria</taxon>
        <taxon>Lysobacterales</taxon>
        <taxon>Rhodanobacteraceae</taxon>
        <taxon>Tahibacter</taxon>
    </lineage>
</organism>
<name>A0A9X3YMH7_9GAMM</name>
<sequence>MRISIIALLLAATPVAQADPPREIWVEEPIPYELPPDRRNAATVEYDAAVCAWRRALGARVAADADPDIAWAGAVIAAQETCRDEHAPPARLPEPATGAGRLMWHEYCARTQRCEGTLVRWRAAEPGNLFVLGLSAEARTSGTDSDDGDDEQTCGREVGEFSGATRYDDHYAPTRALAASVVERYGFVPPTAPADFDAQTSETFYARSADFFQPDTVLRGALEEIRDDYATSDVERLRLAQMLIAVKNSPYAAQYGAQLGAKAATDAADRDRYCRLALRGIAVDEAIDAMVLDGTGSLAAREFHRLLRDGNGVDAIEAVAASLPLALRPKPVDPVHVAVCVLHGPGFEVEDYVAEQRYAGGNVD</sequence>
<dbReference type="RefSeq" id="WP_263545663.1">
    <property type="nucleotide sequence ID" value="NZ_JAOVZO020000017.1"/>
</dbReference>
<feature type="chain" id="PRO_5040867198" evidence="1">
    <location>
        <begin position="19"/>
        <end position="364"/>
    </location>
</feature>
<proteinExistence type="predicted"/>